<evidence type="ECO:0000313" key="3">
    <source>
        <dbReference type="Proteomes" id="UP001054945"/>
    </source>
</evidence>
<proteinExistence type="predicted"/>
<keyword evidence="3" id="KW-1185">Reference proteome</keyword>
<gene>
    <name evidence="2" type="ORF">CEXT_222901</name>
</gene>
<organism evidence="2 3">
    <name type="scientific">Caerostris extrusa</name>
    <name type="common">Bark spider</name>
    <name type="synonym">Caerostris bankana</name>
    <dbReference type="NCBI Taxonomy" id="172846"/>
    <lineage>
        <taxon>Eukaryota</taxon>
        <taxon>Metazoa</taxon>
        <taxon>Ecdysozoa</taxon>
        <taxon>Arthropoda</taxon>
        <taxon>Chelicerata</taxon>
        <taxon>Arachnida</taxon>
        <taxon>Araneae</taxon>
        <taxon>Araneomorphae</taxon>
        <taxon>Entelegynae</taxon>
        <taxon>Araneoidea</taxon>
        <taxon>Araneidae</taxon>
        <taxon>Caerostris</taxon>
    </lineage>
</organism>
<dbReference type="AlphaFoldDB" id="A0AAV4NP85"/>
<protein>
    <submittedName>
        <fullName evidence="2">Uncharacterized protein</fullName>
    </submittedName>
</protein>
<sequence>MVKRSWTKNKDVQASTTDNDIAKEKKGGWGGRDAGLIAAAARNSVVGILVTGILNRNSLPRTQIENSRYTSSKDAIITMTTSLINQNSSPKIEATAHMHHYAWTANEACARLIGVPRHAERKMAPSGTSTSFSTR</sequence>
<dbReference type="EMBL" id="BPLR01021072">
    <property type="protein sequence ID" value="GIX85565.1"/>
    <property type="molecule type" value="Genomic_DNA"/>
</dbReference>
<accession>A0AAV4NP85</accession>
<comment type="caution">
    <text evidence="2">The sequence shown here is derived from an EMBL/GenBank/DDBJ whole genome shotgun (WGS) entry which is preliminary data.</text>
</comment>
<reference evidence="2 3" key="1">
    <citation type="submission" date="2021-06" db="EMBL/GenBank/DDBJ databases">
        <title>Caerostris extrusa draft genome.</title>
        <authorList>
            <person name="Kono N."/>
            <person name="Arakawa K."/>
        </authorList>
    </citation>
    <scope>NUCLEOTIDE SEQUENCE [LARGE SCALE GENOMIC DNA]</scope>
</reference>
<name>A0AAV4NP85_CAEEX</name>
<evidence type="ECO:0000256" key="1">
    <source>
        <dbReference type="SAM" id="MobiDB-lite"/>
    </source>
</evidence>
<feature type="region of interest" description="Disordered" evidence="1">
    <location>
        <begin position="1"/>
        <end position="26"/>
    </location>
</feature>
<dbReference type="Proteomes" id="UP001054945">
    <property type="component" value="Unassembled WGS sequence"/>
</dbReference>
<evidence type="ECO:0000313" key="2">
    <source>
        <dbReference type="EMBL" id="GIX85565.1"/>
    </source>
</evidence>